<gene>
    <name evidence="1" type="ORF">KFV11_00240</name>
</gene>
<dbReference type="Proteomes" id="UP001057381">
    <property type="component" value="Chromosome"/>
</dbReference>
<reference evidence="1" key="1">
    <citation type="submission" date="2021-04" db="EMBL/GenBank/DDBJ databases">
        <title>Complete Genome Sequences of Macrococcus spp. from dog and cattle.</title>
        <authorList>
            <person name="Schwendener S."/>
            <person name="Perreten V."/>
        </authorList>
    </citation>
    <scope>NUCLEOTIDE SEQUENCE</scope>
    <source>
        <strain evidence="1">Epi0143-OL</strain>
    </source>
</reference>
<dbReference type="RefSeq" id="WP_188017763.1">
    <property type="nucleotide sequence ID" value="NZ_CP073809.1"/>
</dbReference>
<dbReference type="EMBL" id="CP073809">
    <property type="protein sequence ID" value="UTH13843.1"/>
    <property type="molecule type" value="Genomic_DNA"/>
</dbReference>
<organism evidence="1 2">
    <name type="scientific">Macrococcus equipercicus</name>
    <dbReference type="NCBI Taxonomy" id="69967"/>
    <lineage>
        <taxon>Bacteria</taxon>
        <taxon>Bacillati</taxon>
        <taxon>Bacillota</taxon>
        <taxon>Bacilli</taxon>
        <taxon>Bacillales</taxon>
        <taxon>Staphylococcaceae</taxon>
        <taxon>Macrococcus</taxon>
    </lineage>
</organism>
<dbReference type="AlphaFoldDB" id="A0A9Q9F1B3"/>
<dbReference type="KEGG" id="mequ:KFV11_00240"/>
<protein>
    <submittedName>
        <fullName evidence="1">Uncharacterized protein</fullName>
    </submittedName>
</protein>
<sequence length="180" mass="21128">MAKFNKKFFNKTNLGHVGFEIHNVQHNSFMANNVQYDVYNFDLTLTEKNGKIHRLPNYTMFIDQKNISFNEFVDEYCEVIHSDGFDYPYQLIGITGHANHYVSKKNHDSLNSWQFNVPSGVAQQQLQQHVLNNQQAAQNIQFNNHNDFNQQHQTEFHQTDADVVENPEFYGNPWEGQEND</sequence>
<name>A0A9Q9F1B3_9STAP</name>
<accession>A0A9Q9F1B3</accession>
<evidence type="ECO:0000313" key="2">
    <source>
        <dbReference type="Proteomes" id="UP001057381"/>
    </source>
</evidence>
<proteinExistence type="predicted"/>
<evidence type="ECO:0000313" key="1">
    <source>
        <dbReference type="EMBL" id="UTH13843.1"/>
    </source>
</evidence>